<evidence type="ECO:0000313" key="3">
    <source>
        <dbReference type="Proteomes" id="UP000315648"/>
    </source>
</evidence>
<dbReference type="PANTHER" id="PTHR33490">
    <property type="entry name" value="BLR5614 PROTEIN-RELATED"/>
    <property type="match status" value="1"/>
</dbReference>
<feature type="domain" description="Transglutaminase-like" evidence="1">
    <location>
        <begin position="213"/>
        <end position="279"/>
    </location>
</feature>
<dbReference type="SUPFAM" id="SSF54001">
    <property type="entry name" value="Cysteine proteinases"/>
    <property type="match status" value="1"/>
</dbReference>
<accession>A0A556QQF4</accession>
<dbReference type="Gene3D" id="2.60.40.2250">
    <property type="match status" value="1"/>
</dbReference>
<gene>
    <name evidence="2" type="ORF">FPL22_06020</name>
</gene>
<dbReference type="Gene3D" id="3.10.620.30">
    <property type="match status" value="1"/>
</dbReference>
<evidence type="ECO:0000259" key="1">
    <source>
        <dbReference type="SMART" id="SM00460"/>
    </source>
</evidence>
<keyword evidence="3" id="KW-1185">Reference proteome</keyword>
<protein>
    <submittedName>
        <fullName evidence="2">Transglutaminase family protein</fullName>
    </submittedName>
</protein>
<dbReference type="Proteomes" id="UP000315648">
    <property type="component" value="Unassembled WGS sequence"/>
</dbReference>
<comment type="caution">
    <text evidence="2">The sequence shown here is derived from an EMBL/GenBank/DDBJ whole genome shotgun (WGS) entry which is preliminary data.</text>
</comment>
<organism evidence="2 3">
    <name type="scientific">Rariglobus hedericola</name>
    <dbReference type="NCBI Taxonomy" id="2597822"/>
    <lineage>
        <taxon>Bacteria</taxon>
        <taxon>Pseudomonadati</taxon>
        <taxon>Verrucomicrobiota</taxon>
        <taxon>Opitutia</taxon>
        <taxon>Opitutales</taxon>
        <taxon>Opitutaceae</taxon>
        <taxon>Rariglobus</taxon>
    </lineage>
</organism>
<reference evidence="2 3" key="1">
    <citation type="submission" date="2019-07" db="EMBL/GenBank/DDBJ databases">
        <title>Description of 53C-WASEF.</title>
        <authorList>
            <person name="Pitt A."/>
            <person name="Hahn M.W."/>
        </authorList>
    </citation>
    <scope>NUCLEOTIDE SEQUENCE [LARGE SCALE GENOMIC DNA]</scope>
    <source>
        <strain evidence="2 3">53C-WASEF</strain>
    </source>
</reference>
<dbReference type="AlphaFoldDB" id="A0A556QQF4"/>
<proteinExistence type="predicted"/>
<evidence type="ECO:0000313" key="2">
    <source>
        <dbReference type="EMBL" id="TSJ78859.1"/>
    </source>
</evidence>
<dbReference type="EMBL" id="VMBG01000001">
    <property type="protein sequence ID" value="TSJ78859.1"/>
    <property type="molecule type" value="Genomic_DNA"/>
</dbReference>
<dbReference type="Pfam" id="PF01841">
    <property type="entry name" value="Transglut_core"/>
    <property type="match status" value="1"/>
</dbReference>
<dbReference type="OrthoDB" id="9787782at2"/>
<dbReference type="InterPro" id="IPR002931">
    <property type="entry name" value="Transglutaminase-like"/>
</dbReference>
<dbReference type="SMART" id="SM00460">
    <property type="entry name" value="TGc"/>
    <property type="match status" value="1"/>
</dbReference>
<sequence length="353" mass="39284">MKSLIAEVSIACGRTGGDNRGPDVRRHGAVPANIIRLQTNRFIPILISPPFDLTLRVGCSLSYEVTGTASLLLNLQPLPDRNHAVVFEALTLGDNLPSEQFTDSHGNRVHRVKLAPGTNFFRHDAIVAVSSHPDNQDLPDSEPLAPDAIPADLLRYVLPSRYCDSDKLTDFAWQKFGQVEHGLPRVTAISQWIHDNIEYRYMSGRSDLSAWDILQRGYGVCRDFAHLAIALNRTFNIPARYVTGHMPDVGVPDPENHMDFHAYAEVYLGGHWFTTDARFHKPRIGRIKISCGQDAVDGAFSTIYGGAMLTYFQVWAYQVARGTVGVGDPLDFSKRLDNRTTVQTEPPYTVNPT</sequence>
<dbReference type="PANTHER" id="PTHR33490:SF12">
    <property type="entry name" value="BLL5557 PROTEIN"/>
    <property type="match status" value="1"/>
</dbReference>
<name>A0A556QQF4_9BACT</name>
<dbReference type="InterPro" id="IPR038765">
    <property type="entry name" value="Papain-like_cys_pep_sf"/>
</dbReference>